<evidence type="ECO:0000256" key="1">
    <source>
        <dbReference type="SAM" id="SignalP"/>
    </source>
</evidence>
<dbReference type="PANTHER" id="PTHR15852:SF54">
    <property type="entry name" value="PROTEIN SSUH2 HOMOLOG"/>
    <property type="match status" value="1"/>
</dbReference>
<evidence type="ECO:0000313" key="2">
    <source>
        <dbReference type="EMBL" id="CAE0625664.1"/>
    </source>
</evidence>
<name>A0A6V1KEG1_HETAK</name>
<proteinExistence type="predicted"/>
<feature type="chain" id="PRO_5030160705" description="Protein SPA, chloroplastic" evidence="1">
    <location>
        <begin position="23"/>
        <end position="177"/>
    </location>
</feature>
<evidence type="ECO:0008006" key="3">
    <source>
        <dbReference type="Google" id="ProtNLM"/>
    </source>
</evidence>
<dbReference type="InterPro" id="IPR036410">
    <property type="entry name" value="HSP_DnaJ_Cys-rich_dom_sf"/>
</dbReference>
<organism evidence="2">
    <name type="scientific">Heterosigma akashiwo</name>
    <name type="common">Chromophytic alga</name>
    <name type="synonym">Heterosigma carterae</name>
    <dbReference type="NCBI Taxonomy" id="2829"/>
    <lineage>
        <taxon>Eukaryota</taxon>
        <taxon>Sar</taxon>
        <taxon>Stramenopiles</taxon>
        <taxon>Ochrophyta</taxon>
        <taxon>Raphidophyceae</taxon>
        <taxon>Chattonellales</taxon>
        <taxon>Chattonellaceae</taxon>
        <taxon>Heterosigma</taxon>
    </lineage>
</organism>
<dbReference type="PANTHER" id="PTHR15852">
    <property type="entry name" value="PLASTID TRANSCRIPTIONALLY ACTIVE PROTEIN"/>
    <property type="match status" value="1"/>
</dbReference>
<dbReference type="AlphaFoldDB" id="A0A6V1KEG1"/>
<reference evidence="2" key="1">
    <citation type="submission" date="2021-01" db="EMBL/GenBank/DDBJ databases">
        <authorList>
            <person name="Corre E."/>
            <person name="Pelletier E."/>
            <person name="Niang G."/>
            <person name="Scheremetjew M."/>
            <person name="Finn R."/>
            <person name="Kale V."/>
            <person name="Holt S."/>
            <person name="Cochrane G."/>
            <person name="Meng A."/>
            <person name="Brown T."/>
            <person name="Cohen L."/>
        </authorList>
    </citation>
    <scope>NUCLEOTIDE SEQUENCE</scope>
    <source>
        <strain evidence="2">CCMP3107</strain>
    </source>
</reference>
<dbReference type="EMBL" id="HBIU01010304">
    <property type="protein sequence ID" value="CAE0625664.1"/>
    <property type="molecule type" value="Transcribed_RNA"/>
</dbReference>
<dbReference type="SUPFAM" id="SSF57938">
    <property type="entry name" value="DnaJ/Hsp40 cysteine-rich domain"/>
    <property type="match status" value="1"/>
</dbReference>
<accession>A0A6V1KEG1</accession>
<sequence length="177" mass="18695">MRGLRFLIFLLVQAVNVELCLCFKTKPTVIQKTRRSSSWSGTPLRMSPIIDSLVLIAREAPATAEIALRDTVTGFVGGAIGVTGTLIALDSKKVKVAERAKCPYCTGDGRLTCVRCLGAGMLPAAADGGAACKCGFCEGKGFVTCVNCKGDGRAVPLMLNRKASRDPESELEDVGII</sequence>
<gene>
    <name evidence="2" type="ORF">HAKA00212_LOCUS4333</name>
</gene>
<keyword evidence="1" id="KW-0732">Signal</keyword>
<protein>
    <recommendedName>
        <fullName evidence="3">Protein SPA, chloroplastic</fullName>
    </recommendedName>
</protein>
<feature type="signal peptide" evidence="1">
    <location>
        <begin position="1"/>
        <end position="22"/>
    </location>
</feature>